<dbReference type="EMBL" id="LAVV01007525">
    <property type="protein sequence ID" value="KNZ55657.1"/>
    <property type="molecule type" value="Genomic_DNA"/>
</dbReference>
<accession>A0A0L6V536</accession>
<comment type="caution">
    <text evidence="2">The sequence shown here is derived from an EMBL/GenBank/DDBJ whole genome shotgun (WGS) entry which is preliminary data.</text>
</comment>
<name>A0A0L6V536_9BASI</name>
<reference evidence="2 3" key="1">
    <citation type="submission" date="2015-08" db="EMBL/GenBank/DDBJ databases">
        <title>Next Generation Sequencing and Analysis of the Genome of Puccinia sorghi L Schw, the Causal Agent of Maize Common Rust.</title>
        <authorList>
            <person name="Rochi L."/>
            <person name="Burguener G."/>
            <person name="Darino M."/>
            <person name="Turjanski A."/>
            <person name="Kreff E."/>
            <person name="Dieguez M.J."/>
            <person name="Sacco F."/>
        </authorList>
    </citation>
    <scope>NUCLEOTIDE SEQUENCE [LARGE SCALE GENOMIC DNA]</scope>
    <source>
        <strain evidence="2 3">RO10H11247</strain>
    </source>
</reference>
<keyword evidence="3" id="KW-1185">Reference proteome</keyword>
<dbReference type="Proteomes" id="UP000037035">
    <property type="component" value="Unassembled WGS sequence"/>
</dbReference>
<protein>
    <submittedName>
        <fullName evidence="2">Uncharacterized protein</fullName>
    </submittedName>
</protein>
<evidence type="ECO:0000313" key="3">
    <source>
        <dbReference type="Proteomes" id="UP000037035"/>
    </source>
</evidence>
<dbReference type="VEuPathDB" id="FungiDB:VP01_2620g2"/>
<sequence>MMEKHRHCQIAPGKRGLDSGRQSNKQFNCMSPGIVQDFFWLSGLTFAFVSRNEQTFVSGGDIAGRVGGWFWEFEQASEEYWADRGCSGGCCRGKPDQRSARGFGGWAAGGLIRSKADAGTKSGRCCREWELGVWELNGSGSGSGSGGERGEVVIGGSPGVFGINLSIHPLTNKSEEKGKILFPCCSVQRVLTREFLLLGLKKNTHQSRSLPHYLLIWFFFQHIGGLIGNSSSCFIVGRLKVQKIFFILLHLSSFFKTNSGTLGKVMLPLATSKFGVVPPPKSKVGYGVPDQHMVDALEEILRAKSTPTGAKIRPWDYPRGLFQCGGGGPIP</sequence>
<gene>
    <name evidence="2" type="ORF">VP01_2620g2</name>
</gene>
<dbReference type="AlphaFoldDB" id="A0A0L6V536"/>
<organism evidence="2 3">
    <name type="scientific">Puccinia sorghi</name>
    <dbReference type="NCBI Taxonomy" id="27349"/>
    <lineage>
        <taxon>Eukaryota</taxon>
        <taxon>Fungi</taxon>
        <taxon>Dikarya</taxon>
        <taxon>Basidiomycota</taxon>
        <taxon>Pucciniomycotina</taxon>
        <taxon>Pucciniomycetes</taxon>
        <taxon>Pucciniales</taxon>
        <taxon>Pucciniaceae</taxon>
        <taxon>Puccinia</taxon>
    </lineage>
</organism>
<proteinExistence type="predicted"/>
<evidence type="ECO:0000313" key="2">
    <source>
        <dbReference type="EMBL" id="KNZ55657.1"/>
    </source>
</evidence>
<evidence type="ECO:0000256" key="1">
    <source>
        <dbReference type="SAM" id="MobiDB-lite"/>
    </source>
</evidence>
<feature type="region of interest" description="Disordered" evidence="1">
    <location>
        <begin position="1"/>
        <end position="22"/>
    </location>
</feature>